<evidence type="ECO:0000256" key="5">
    <source>
        <dbReference type="ARBA" id="ARBA00022723"/>
    </source>
</evidence>
<keyword evidence="6 10" id="KW-0274">FAD</keyword>
<dbReference type="GO" id="GO:0016740">
    <property type="term" value="F:transferase activity"/>
    <property type="evidence" value="ECO:0007669"/>
    <property type="project" value="UniProtKB-UniRule"/>
</dbReference>
<dbReference type="OrthoDB" id="9778595at2"/>
<evidence type="ECO:0000313" key="13">
    <source>
        <dbReference type="EMBL" id="THH40024.1"/>
    </source>
</evidence>
<keyword evidence="7 10" id="KW-0460">Magnesium</keyword>
<dbReference type="InterPro" id="IPR003374">
    <property type="entry name" value="ApbE-like_sf"/>
</dbReference>
<keyword evidence="12" id="KW-0732">Signal</keyword>
<dbReference type="PANTHER" id="PTHR30040">
    <property type="entry name" value="THIAMINE BIOSYNTHESIS LIPOPROTEIN APBE"/>
    <property type="match status" value="1"/>
</dbReference>
<dbReference type="InterPro" id="IPR024932">
    <property type="entry name" value="ApbE"/>
</dbReference>
<comment type="cofactor">
    <cofactor evidence="11">
        <name>Mg(2+)</name>
        <dbReference type="ChEBI" id="CHEBI:18420"/>
    </cofactor>
    <cofactor evidence="11">
        <name>Mn(2+)</name>
        <dbReference type="ChEBI" id="CHEBI:29035"/>
    </cofactor>
    <text evidence="11">Magnesium. Can also use manganese.</text>
</comment>
<keyword evidence="14" id="KW-1185">Reference proteome</keyword>
<evidence type="ECO:0000256" key="10">
    <source>
        <dbReference type="PIRNR" id="PIRNR006268"/>
    </source>
</evidence>
<dbReference type="Pfam" id="PF02424">
    <property type="entry name" value="ApbE"/>
    <property type="match status" value="1"/>
</dbReference>
<dbReference type="AlphaFoldDB" id="A0A4S4NJN9"/>
<comment type="similarity">
    <text evidence="10">Belongs to the ApbE family.</text>
</comment>
<keyword evidence="4 10" id="KW-0808">Transferase</keyword>
<dbReference type="EMBL" id="SRSF01000003">
    <property type="protein sequence ID" value="THH40024.1"/>
    <property type="molecule type" value="Genomic_DNA"/>
</dbReference>
<protein>
    <recommendedName>
        <fullName evidence="2 10">FAD:protein FMN transferase</fullName>
        <ecNumber evidence="1 10">2.7.1.180</ecNumber>
    </recommendedName>
    <alternativeName>
        <fullName evidence="8 10">Flavin transferase</fullName>
    </alternativeName>
</protein>
<dbReference type="PIRSF" id="PIRSF006268">
    <property type="entry name" value="ApbE"/>
    <property type="match status" value="1"/>
</dbReference>
<dbReference type="RefSeq" id="WP_136459133.1">
    <property type="nucleotide sequence ID" value="NZ_SRSF01000003.1"/>
</dbReference>
<gene>
    <name evidence="13" type="ORF">E4021_10500</name>
</gene>
<comment type="catalytic activity">
    <reaction evidence="9 10">
        <text>L-threonyl-[protein] + FAD = FMN-L-threonyl-[protein] + AMP + H(+)</text>
        <dbReference type="Rhea" id="RHEA:36847"/>
        <dbReference type="Rhea" id="RHEA-COMP:11060"/>
        <dbReference type="Rhea" id="RHEA-COMP:11061"/>
        <dbReference type="ChEBI" id="CHEBI:15378"/>
        <dbReference type="ChEBI" id="CHEBI:30013"/>
        <dbReference type="ChEBI" id="CHEBI:57692"/>
        <dbReference type="ChEBI" id="CHEBI:74257"/>
        <dbReference type="ChEBI" id="CHEBI:456215"/>
        <dbReference type="EC" id="2.7.1.180"/>
    </reaction>
</comment>
<feature type="binding site" evidence="11">
    <location>
        <position position="167"/>
    </location>
    <ligand>
        <name>Mg(2+)</name>
        <dbReference type="ChEBI" id="CHEBI:18420"/>
    </ligand>
</feature>
<proteinExistence type="inferred from homology"/>
<feature type="signal peptide" evidence="12">
    <location>
        <begin position="1"/>
        <end position="18"/>
    </location>
</feature>
<evidence type="ECO:0000256" key="7">
    <source>
        <dbReference type="ARBA" id="ARBA00022842"/>
    </source>
</evidence>
<dbReference type="SUPFAM" id="SSF143631">
    <property type="entry name" value="ApbE-like"/>
    <property type="match status" value="1"/>
</dbReference>
<dbReference type="EC" id="2.7.1.180" evidence="1 10"/>
<evidence type="ECO:0000256" key="9">
    <source>
        <dbReference type="ARBA" id="ARBA00048540"/>
    </source>
</evidence>
<evidence type="ECO:0000256" key="11">
    <source>
        <dbReference type="PIRSR" id="PIRSR006268-2"/>
    </source>
</evidence>
<dbReference type="Proteomes" id="UP000308528">
    <property type="component" value="Unassembled WGS sequence"/>
</dbReference>
<dbReference type="Gene3D" id="3.10.520.10">
    <property type="entry name" value="ApbE-like domains"/>
    <property type="match status" value="1"/>
</dbReference>
<evidence type="ECO:0000256" key="8">
    <source>
        <dbReference type="ARBA" id="ARBA00031306"/>
    </source>
</evidence>
<organism evidence="13 14">
    <name type="scientific">Neolewinella litorea</name>
    <dbReference type="NCBI Taxonomy" id="2562452"/>
    <lineage>
        <taxon>Bacteria</taxon>
        <taxon>Pseudomonadati</taxon>
        <taxon>Bacteroidota</taxon>
        <taxon>Saprospiria</taxon>
        <taxon>Saprospirales</taxon>
        <taxon>Lewinellaceae</taxon>
        <taxon>Neolewinella</taxon>
    </lineage>
</organism>
<evidence type="ECO:0000256" key="3">
    <source>
        <dbReference type="ARBA" id="ARBA00022630"/>
    </source>
</evidence>
<evidence type="ECO:0000256" key="2">
    <source>
        <dbReference type="ARBA" id="ARBA00016337"/>
    </source>
</evidence>
<feature type="chain" id="PRO_5039920011" description="FAD:protein FMN transferase" evidence="12">
    <location>
        <begin position="19"/>
        <end position="302"/>
    </location>
</feature>
<dbReference type="PANTHER" id="PTHR30040:SF2">
    <property type="entry name" value="FAD:PROTEIN FMN TRANSFERASE"/>
    <property type="match status" value="1"/>
</dbReference>
<evidence type="ECO:0000256" key="4">
    <source>
        <dbReference type="ARBA" id="ARBA00022679"/>
    </source>
</evidence>
<keyword evidence="5 10" id="KW-0479">Metal-binding</keyword>
<name>A0A4S4NJN9_9BACT</name>
<evidence type="ECO:0000256" key="6">
    <source>
        <dbReference type="ARBA" id="ARBA00022827"/>
    </source>
</evidence>
<sequence>MRTSLLLLSLLLALSVRSQDRITIARAAMGTPWSITVVATDTLQARRAIDSAYARIENIEQLMSDYRNDSEINRLVRQPPRRWHRVSADLHRVLTFSRRLARITDGAFDPTIGPLTKLWRRAFRQQRLPDPTSIIRARSRVQWKWVRLRRAGRVRLARADMQLDLGGVAKGYALDAAGAVLEDAGLSVYLIDGGGDLLLGDPPRSQTGWQVLTPSGVVDTSRVAIATSGARFRYLEQDGRRYSHIIDPRTGYGLQDPRAVTVIASDGMSADGLASALSVLGPEGAAGLKRAFPPMVSYWSPE</sequence>
<feature type="binding site" evidence="11">
    <location>
        <position position="271"/>
    </location>
    <ligand>
        <name>Mg(2+)</name>
        <dbReference type="ChEBI" id="CHEBI:18420"/>
    </ligand>
</feature>
<reference evidence="13 14" key="1">
    <citation type="submission" date="2019-04" db="EMBL/GenBank/DDBJ databases">
        <title>Lewinella litorea sp. nov., isolated from a marine sand.</title>
        <authorList>
            <person name="Yoon J.-H."/>
        </authorList>
    </citation>
    <scope>NUCLEOTIDE SEQUENCE [LARGE SCALE GENOMIC DNA]</scope>
    <source>
        <strain evidence="13 14">HSMS-39</strain>
    </source>
</reference>
<feature type="binding site" evidence="11">
    <location>
        <position position="275"/>
    </location>
    <ligand>
        <name>Mg(2+)</name>
        <dbReference type="ChEBI" id="CHEBI:18420"/>
    </ligand>
</feature>
<comment type="caution">
    <text evidence="13">The sequence shown here is derived from an EMBL/GenBank/DDBJ whole genome shotgun (WGS) entry which is preliminary data.</text>
</comment>
<dbReference type="GO" id="GO:0046872">
    <property type="term" value="F:metal ion binding"/>
    <property type="evidence" value="ECO:0007669"/>
    <property type="project" value="UniProtKB-UniRule"/>
</dbReference>
<evidence type="ECO:0000256" key="12">
    <source>
        <dbReference type="SAM" id="SignalP"/>
    </source>
</evidence>
<keyword evidence="3 10" id="KW-0285">Flavoprotein</keyword>
<accession>A0A4S4NJN9</accession>
<evidence type="ECO:0000313" key="14">
    <source>
        <dbReference type="Proteomes" id="UP000308528"/>
    </source>
</evidence>
<evidence type="ECO:0000256" key="1">
    <source>
        <dbReference type="ARBA" id="ARBA00011955"/>
    </source>
</evidence>